<accession>A0A378JIQ2</accession>
<dbReference type="InterPro" id="IPR050739">
    <property type="entry name" value="MFP"/>
</dbReference>
<evidence type="ECO:0000259" key="6">
    <source>
        <dbReference type="Pfam" id="PF25994"/>
    </source>
</evidence>
<feature type="domain" description="AprE-like beta-barrel" evidence="7">
    <location>
        <begin position="297"/>
        <end position="345"/>
    </location>
</feature>
<keyword evidence="3 5" id="KW-1133">Transmembrane helix</keyword>
<dbReference type="PANTHER" id="PTHR30386:SF26">
    <property type="entry name" value="TRANSPORT PROTEIN COMB"/>
    <property type="match status" value="1"/>
</dbReference>
<dbReference type="EMBL" id="UGOD01000001">
    <property type="protein sequence ID" value="STX51034.1"/>
    <property type="molecule type" value="Genomic_DNA"/>
</dbReference>
<dbReference type="AlphaFoldDB" id="A0A378JIQ2"/>
<dbReference type="InterPro" id="IPR058781">
    <property type="entry name" value="HH_AprE-like"/>
</dbReference>
<evidence type="ECO:0000256" key="3">
    <source>
        <dbReference type="ARBA" id="ARBA00022989"/>
    </source>
</evidence>
<sequence length="345" mass="38731">MKEKKNSSKLKKGTLTEADEAFISDSKSALLNRSTPLAHGILITFIILFITLLIWAYFARIEEITTGEGKIIPFSQVKSIQSLDGGIVAQIMVKEGDLISQGKVLMLLDNTRFKADYSQAYEKYLALSAIVARFNAEVEDQKTIVFPKIIKNHPELMRRETNLFNERKKALLEQLQLLQHSHDLVNEEVKMYGPLLKKGYASKLEYLRSVRAADDFKIKMRTLKDKFREQALTDLNSHKAELAIVIEQLNSLKDKMVRTTIISPVKGIVKKLNVVTVGGVIKPGDVIMEIVPFEDYLLVQAKINPKDIGFVHIGQDATVKVTAYDYSIYGGLPGKVVYVSADAIT</sequence>
<gene>
    <name evidence="8" type="primary">lssD</name>
    <name evidence="8" type="ORF">NCTC13316_01124</name>
</gene>
<evidence type="ECO:0000256" key="1">
    <source>
        <dbReference type="ARBA" id="ARBA00004167"/>
    </source>
</evidence>
<evidence type="ECO:0000313" key="8">
    <source>
        <dbReference type="EMBL" id="STX51034.1"/>
    </source>
</evidence>
<feature type="transmembrane region" description="Helical" evidence="5">
    <location>
        <begin position="37"/>
        <end position="58"/>
    </location>
</feature>
<evidence type="ECO:0000313" key="9">
    <source>
        <dbReference type="Proteomes" id="UP000254794"/>
    </source>
</evidence>
<evidence type="ECO:0000256" key="2">
    <source>
        <dbReference type="ARBA" id="ARBA00022692"/>
    </source>
</evidence>
<reference evidence="8 9" key="1">
    <citation type="submission" date="2018-06" db="EMBL/GenBank/DDBJ databases">
        <authorList>
            <consortium name="Pathogen Informatics"/>
            <person name="Doyle S."/>
        </authorList>
    </citation>
    <scope>NUCLEOTIDE SEQUENCE [LARGE SCALE GENOMIC DNA]</scope>
    <source>
        <strain evidence="8 9">NCTC13316</strain>
    </source>
</reference>
<dbReference type="PRINTS" id="PR01490">
    <property type="entry name" value="RTXTOXIND"/>
</dbReference>
<name>A0A378JIQ2_9GAMM</name>
<proteinExistence type="predicted"/>
<feature type="domain" description="AprE-like long alpha-helical hairpin" evidence="6">
    <location>
        <begin position="114"/>
        <end position="181"/>
    </location>
</feature>
<comment type="subcellular location">
    <subcellularLocation>
        <location evidence="1">Membrane</location>
        <topology evidence="1">Single-pass membrane protein</topology>
    </subcellularLocation>
</comment>
<dbReference type="Pfam" id="PF26002">
    <property type="entry name" value="Beta-barrel_AprE"/>
    <property type="match status" value="1"/>
</dbReference>
<dbReference type="OrthoDB" id="9775513at2"/>
<dbReference type="RefSeq" id="WP_115330698.1">
    <property type="nucleotide sequence ID" value="NZ_CAAAHP010000001.1"/>
</dbReference>
<organism evidence="8 9">
    <name type="scientific">Legionella busanensis</name>
    <dbReference type="NCBI Taxonomy" id="190655"/>
    <lineage>
        <taxon>Bacteria</taxon>
        <taxon>Pseudomonadati</taxon>
        <taxon>Pseudomonadota</taxon>
        <taxon>Gammaproteobacteria</taxon>
        <taxon>Legionellales</taxon>
        <taxon>Legionellaceae</taxon>
        <taxon>Legionella</taxon>
    </lineage>
</organism>
<dbReference type="InterPro" id="IPR058982">
    <property type="entry name" value="Beta-barrel_AprE"/>
</dbReference>
<protein>
    <submittedName>
        <fullName evidence="8">HlyD family secretion protein</fullName>
    </submittedName>
</protein>
<evidence type="ECO:0000256" key="5">
    <source>
        <dbReference type="SAM" id="Phobius"/>
    </source>
</evidence>
<dbReference type="Gene3D" id="2.40.50.100">
    <property type="match status" value="1"/>
</dbReference>
<keyword evidence="4 5" id="KW-0472">Membrane</keyword>
<keyword evidence="9" id="KW-1185">Reference proteome</keyword>
<dbReference type="Pfam" id="PF25994">
    <property type="entry name" value="HH_AprE"/>
    <property type="match status" value="1"/>
</dbReference>
<dbReference type="GO" id="GO:0016020">
    <property type="term" value="C:membrane"/>
    <property type="evidence" value="ECO:0007669"/>
    <property type="project" value="UniProtKB-SubCell"/>
</dbReference>
<evidence type="ECO:0000259" key="7">
    <source>
        <dbReference type="Pfam" id="PF26002"/>
    </source>
</evidence>
<dbReference type="Proteomes" id="UP000254794">
    <property type="component" value="Unassembled WGS sequence"/>
</dbReference>
<keyword evidence="2 5" id="KW-0812">Transmembrane</keyword>
<evidence type="ECO:0000256" key="4">
    <source>
        <dbReference type="ARBA" id="ARBA00023136"/>
    </source>
</evidence>
<dbReference type="Gene3D" id="1.10.287.470">
    <property type="entry name" value="Helix hairpin bin"/>
    <property type="match status" value="1"/>
</dbReference>
<dbReference type="PANTHER" id="PTHR30386">
    <property type="entry name" value="MEMBRANE FUSION SUBUNIT OF EMRAB-TOLC MULTIDRUG EFFLUX PUMP"/>
    <property type="match status" value="1"/>
</dbReference>